<dbReference type="STRING" id="698492.A0A0E9NQA2"/>
<evidence type="ECO:0000313" key="4">
    <source>
        <dbReference type="Proteomes" id="UP000033140"/>
    </source>
</evidence>
<protein>
    <recommendedName>
        <fullName evidence="5">IST1 homolog</fullName>
    </recommendedName>
</protein>
<evidence type="ECO:0008006" key="5">
    <source>
        <dbReference type="Google" id="ProtNLM"/>
    </source>
</evidence>
<dbReference type="PANTHER" id="PTHR12161">
    <property type="entry name" value="IST1 FAMILY MEMBER"/>
    <property type="match status" value="1"/>
</dbReference>
<accession>A0A0E9NQA2</accession>
<dbReference type="RefSeq" id="XP_019025867.1">
    <property type="nucleotide sequence ID" value="XM_019165855.1"/>
</dbReference>
<comment type="similarity">
    <text evidence="1">Belongs to the IST1 family.</text>
</comment>
<dbReference type="Gene3D" id="1.20.1260.60">
    <property type="entry name" value="Vacuolar protein sorting-associated protein Ist1"/>
    <property type="match status" value="1"/>
</dbReference>
<feature type="region of interest" description="Disordered" evidence="2">
    <location>
        <begin position="200"/>
        <end position="282"/>
    </location>
</feature>
<reference evidence="3 4" key="1">
    <citation type="journal article" date="2011" name="J. Gen. Appl. Microbiol.">
        <title>Draft genome sequencing of the enigmatic yeast Saitoella complicata.</title>
        <authorList>
            <person name="Nishida H."/>
            <person name="Hamamoto M."/>
            <person name="Sugiyama J."/>
        </authorList>
    </citation>
    <scope>NUCLEOTIDE SEQUENCE [LARGE SCALE GENOMIC DNA]</scope>
    <source>
        <strain evidence="3 4">NRRL Y-17804</strain>
    </source>
</reference>
<dbReference type="Pfam" id="PF03398">
    <property type="entry name" value="Ist1"/>
    <property type="match status" value="1"/>
</dbReference>
<dbReference type="InterPro" id="IPR042277">
    <property type="entry name" value="IST1-like"/>
</dbReference>
<dbReference type="PANTHER" id="PTHR12161:SF5">
    <property type="entry name" value="IST1 HOMOLOG"/>
    <property type="match status" value="1"/>
</dbReference>
<dbReference type="GO" id="GO:0015031">
    <property type="term" value="P:protein transport"/>
    <property type="evidence" value="ECO:0007669"/>
    <property type="project" value="InterPro"/>
</dbReference>
<dbReference type="FunFam" id="1.20.1260.60:FF:000002">
    <property type="entry name" value="Vacuolar protein sorting-associated protein IST1"/>
    <property type="match status" value="1"/>
</dbReference>
<evidence type="ECO:0000256" key="2">
    <source>
        <dbReference type="SAM" id="MobiDB-lite"/>
    </source>
</evidence>
<reference evidence="3 4" key="3">
    <citation type="journal article" date="2015" name="Genome Announc.">
        <title>Draft Genome Sequence of the Archiascomycetous Yeast Saitoella complicata.</title>
        <authorList>
            <person name="Yamauchi K."/>
            <person name="Kondo S."/>
            <person name="Hamamoto M."/>
            <person name="Takahashi Y."/>
            <person name="Ogura Y."/>
            <person name="Hayashi T."/>
            <person name="Nishida H."/>
        </authorList>
    </citation>
    <scope>NUCLEOTIDE SEQUENCE [LARGE SCALE GENOMIC DNA]</scope>
    <source>
        <strain evidence="3 4">NRRL Y-17804</strain>
    </source>
</reference>
<comment type="caution">
    <text evidence="3">The sequence shown here is derived from an EMBL/GenBank/DDBJ whole genome shotgun (WGS) entry which is preliminary data.</text>
</comment>
<dbReference type="Proteomes" id="UP000033140">
    <property type="component" value="Unassembled WGS sequence"/>
</dbReference>
<dbReference type="InterPro" id="IPR005061">
    <property type="entry name" value="Ist1"/>
</dbReference>
<name>A0A0E9NQA2_SAICN</name>
<evidence type="ECO:0000256" key="1">
    <source>
        <dbReference type="ARBA" id="ARBA00005536"/>
    </source>
</evidence>
<dbReference type="EMBL" id="BACD03000056">
    <property type="protein sequence ID" value="GAO51973.1"/>
    <property type="molecule type" value="Genomic_DNA"/>
</dbReference>
<dbReference type="AlphaFoldDB" id="A0A0E9NQA2"/>
<dbReference type="OrthoDB" id="29853at2759"/>
<gene>
    <name evidence="3" type="ORF">G7K_6061-t1</name>
</gene>
<evidence type="ECO:0000313" key="3">
    <source>
        <dbReference type="EMBL" id="GAO51973.1"/>
    </source>
</evidence>
<keyword evidence="4" id="KW-1185">Reference proteome</keyword>
<reference evidence="3 4" key="2">
    <citation type="journal article" date="2014" name="J. Gen. Appl. Microbiol.">
        <title>The early diverging ascomycetous budding yeast Saitoella complicata has three histone deacetylases belonging to the Clr6, Hos2, and Rpd3 lineages.</title>
        <authorList>
            <person name="Nishida H."/>
            <person name="Matsumoto T."/>
            <person name="Kondo S."/>
            <person name="Hamamoto M."/>
            <person name="Yoshikawa H."/>
        </authorList>
    </citation>
    <scope>NUCLEOTIDE SEQUENCE [LARGE SCALE GENOMIC DNA]</scope>
    <source>
        <strain evidence="3 4">NRRL Y-17804</strain>
    </source>
</reference>
<organism evidence="3 4">
    <name type="scientific">Saitoella complicata (strain BCRC 22490 / CBS 7301 / JCM 7358 / NBRC 10748 / NRRL Y-17804)</name>
    <dbReference type="NCBI Taxonomy" id="698492"/>
    <lineage>
        <taxon>Eukaryota</taxon>
        <taxon>Fungi</taxon>
        <taxon>Dikarya</taxon>
        <taxon>Ascomycota</taxon>
        <taxon>Taphrinomycotina</taxon>
        <taxon>Taphrinomycotina incertae sedis</taxon>
        <taxon>Saitoella</taxon>
    </lineage>
</organism>
<proteinExistence type="inferred from homology"/>
<sequence>MSTGTVDPLLARKLKVQFKLSIERLRLLQKKRTAIAKQQRRELALLLEAGKEESAKIRVEGVIRGDVEVELMEILELFCELCVARYGLIEQKGPCDPGLEEAIVTLIYTAPRMSDVKELQTTRDLLGARYGRDFALAAAGNTEHKVNEKVLHKLRVDPPEPELVQRYLKEIARAYGLKWGEDSDESDGDDGGAQMKELEKQVDGEEKEFDLRLPSTPGAKGIKVGEAPIQVTPQSPTSENPRPHLNLPGGRKASIGALPRRPSTSSPAKKEEKGSGIPDFDDLQARFERLKKL</sequence>
<feature type="compositionally biased region" description="Polar residues" evidence="2">
    <location>
        <begin position="231"/>
        <end position="240"/>
    </location>
</feature>